<dbReference type="EMBL" id="JACHXU010000040">
    <property type="protein sequence ID" value="MBB3210504.1"/>
    <property type="molecule type" value="Genomic_DNA"/>
</dbReference>
<proteinExistence type="predicted"/>
<reference evidence="1 2" key="1">
    <citation type="submission" date="2020-08" db="EMBL/GenBank/DDBJ databases">
        <title>Genomic Encyclopedia of Type Strains, Phase III (KMG-III): the genomes of soil and plant-associated and newly described type strains.</title>
        <authorList>
            <person name="Whitman W."/>
        </authorList>
    </citation>
    <scope>NUCLEOTIDE SEQUENCE [LARGE SCALE GENOMIC DNA]</scope>
    <source>
        <strain evidence="1 2">CECT 8075</strain>
    </source>
</reference>
<sequence>RPALAILNEIANLQIDILCADTKPVVNDSAIRVWHLLNACGHFENAFALTVLIISQPGV</sequence>
<dbReference type="AlphaFoldDB" id="A0A7W5H9K3"/>
<protein>
    <submittedName>
        <fullName evidence="1">Uncharacterized protein</fullName>
    </submittedName>
</protein>
<evidence type="ECO:0000313" key="1">
    <source>
        <dbReference type="EMBL" id="MBB3210504.1"/>
    </source>
</evidence>
<organism evidence="1 2">
    <name type="scientific">Aporhodopirellula rubra</name>
    <dbReference type="NCBI Taxonomy" id="980271"/>
    <lineage>
        <taxon>Bacteria</taxon>
        <taxon>Pseudomonadati</taxon>
        <taxon>Planctomycetota</taxon>
        <taxon>Planctomycetia</taxon>
        <taxon>Pirellulales</taxon>
        <taxon>Pirellulaceae</taxon>
        <taxon>Aporhodopirellula</taxon>
    </lineage>
</organism>
<name>A0A7W5H9K3_9BACT</name>
<feature type="non-terminal residue" evidence="1">
    <location>
        <position position="1"/>
    </location>
</feature>
<comment type="caution">
    <text evidence="1">The sequence shown here is derived from an EMBL/GenBank/DDBJ whole genome shotgun (WGS) entry which is preliminary data.</text>
</comment>
<keyword evidence="2" id="KW-1185">Reference proteome</keyword>
<dbReference type="RefSeq" id="WP_221225491.1">
    <property type="nucleotide sequence ID" value="NZ_JACHXU010000040.1"/>
</dbReference>
<evidence type="ECO:0000313" key="2">
    <source>
        <dbReference type="Proteomes" id="UP000536179"/>
    </source>
</evidence>
<gene>
    <name evidence="1" type="ORF">FHS27_006351</name>
</gene>
<accession>A0A7W5H9K3</accession>
<dbReference type="Proteomes" id="UP000536179">
    <property type="component" value="Unassembled WGS sequence"/>
</dbReference>